<dbReference type="GO" id="GO:0009264">
    <property type="term" value="P:deoxyribonucleotide catabolic process"/>
    <property type="evidence" value="ECO:0007669"/>
    <property type="project" value="InterPro"/>
</dbReference>
<dbReference type="AlphaFoldDB" id="A0A1F7XAA8"/>
<dbReference type="SUPFAM" id="SSF56784">
    <property type="entry name" value="HAD-like"/>
    <property type="match status" value="1"/>
</dbReference>
<protein>
    <submittedName>
        <fullName evidence="2">Uncharacterized protein</fullName>
    </submittedName>
</protein>
<dbReference type="Proteomes" id="UP000178533">
    <property type="component" value="Unassembled WGS sequence"/>
</dbReference>
<comment type="caution">
    <text evidence="2">The sequence shown here is derived from an EMBL/GenBank/DDBJ whole genome shotgun (WGS) entry which is preliminary data.</text>
</comment>
<organism evidence="2 3">
    <name type="scientific">Candidatus Woesebacteria bacterium RBG_16_36_11</name>
    <dbReference type="NCBI Taxonomy" id="1802481"/>
    <lineage>
        <taxon>Bacteria</taxon>
        <taxon>Candidatus Woeseibacteriota</taxon>
    </lineage>
</organism>
<evidence type="ECO:0000256" key="1">
    <source>
        <dbReference type="ARBA" id="ARBA00009589"/>
    </source>
</evidence>
<dbReference type="InterPro" id="IPR036412">
    <property type="entry name" value="HAD-like_sf"/>
</dbReference>
<dbReference type="GO" id="GO:0008253">
    <property type="term" value="F:5'-nucleotidase activity"/>
    <property type="evidence" value="ECO:0007669"/>
    <property type="project" value="InterPro"/>
</dbReference>
<reference evidence="2 3" key="1">
    <citation type="journal article" date="2016" name="Nat. Commun.">
        <title>Thousands of microbial genomes shed light on interconnected biogeochemical processes in an aquifer system.</title>
        <authorList>
            <person name="Anantharaman K."/>
            <person name="Brown C.T."/>
            <person name="Hug L.A."/>
            <person name="Sharon I."/>
            <person name="Castelle C.J."/>
            <person name="Probst A.J."/>
            <person name="Thomas B.C."/>
            <person name="Singh A."/>
            <person name="Wilkins M.J."/>
            <person name="Karaoz U."/>
            <person name="Brodie E.L."/>
            <person name="Williams K.H."/>
            <person name="Hubbard S.S."/>
            <person name="Banfield J.F."/>
        </authorList>
    </citation>
    <scope>NUCLEOTIDE SEQUENCE [LARGE SCALE GENOMIC DNA]</scope>
</reference>
<dbReference type="InterPro" id="IPR023214">
    <property type="entry name" value="HAD_sf"/>
</dbReference>
<proteinExistence type="inferred from homology"/>
<evidence type="ECO:0000313" key="2">
    <source>
        <dbReference type="EMBL" id="OGM11318.1"/>
    </source>
</evidence>
<name>A0A1F7XAA8_9BACT</name>
<dbReference type="InterPro" id="IPR010708">
    <property type="entry name" value="5'(3')-deoxyribonucleotidase"/>
</dbReference>
<dbReference type="Gene3D" id="3.40.50.1000">
    <property type="entry name" value="HAD superfamily/HAD-like"/>
    <property type="match status" value="1"/>
</dbReference>
<dbReference type="Pfam" id="PF06941">
    <property type="entry name" value="NT5C"/>
    <property type="match status" value="1"/>
</dbReference>
<accession>A0A1F7XAA8</accession>
<evidence type="ECO:0000313" key="3">
    <source>
        <dbReference type="Proteomes" id="UP000178533"/>
    </source>
</evidence>
<sequence length="245" mass="28724">MLLDIEKVIQGPESSLNLNPETFFKIYKPLRDFDNVTSATHEIVVNEFNKIFGTKYLPIDVRYWNVVRDWAMEKGLNKRDAEEIETHLWFNPDFLFKAKPIPGACELSYWLYEKGLNFPIITSRKDVYVPYHNRFNTVKEATLEWMKIYEPWVPQKDIHFQENSEMPGNYFKAFMINKLAGGIYFEDSLDHAQTVLDYTDAIVVCLSDKMNLDNMGYKNLVRIASAGGNMPNLLPFYDWISRFDS</sequence>
<comment type="similarity">
    <text evidence="1">Belongs to the 5'(3')-deoxyribonucleotidase family.</text>
</comment>
<dbReference type="EMBL" id="MGFT01000027">
    <property type="protein sequence ID" value="OGM11318.1"/>
    <property type="molecule type" value="Genomic_DNA"/>
</dbReference>
<gene>
    <name evidence="2" type="ORF">A2W13_02635</name>
</gene>